<name>A0A1F4U220_UNCW3</name>
<dbReference type="Gene3D" id="3.20.80.10">
    <property type="entry name" value="Regulatory factor, effector binding domain"/>
    <property type="match status" value="1"/>
</dbReference>
<reference evidence="2 3" key="1">
    <citation type="journal article" date="2016" name="Nat. Commun.">
        <title>Thousands of microbial genomes shed light on interconnected biogeochemical processes in an aquifer system.</title>
        <authorList>
            <person name="Anantharaman K."/>
            <person name="Brown C.T."/>
            <person name="Hug L.A."/>
            <person name="Sharon I."/>
            <person name="Castelle C.J."/>
            <person name="Probst A.J."/>
            <person name="Thomas B.C."/>
            <person name="Singh A."/>
            <person name="Wilkins M.J."/>
            <person name="Karaoz U."/>
            <person name="Brodie E.L."/>
            <person name="Williams K.H."/>
            <person name="Hubbard S.S."/>
            <person name="Banfield J.F."/>
        </authorList>
    </citation>
    <scope>NUCLEOTIDE SEQUENCE [LARGE SCALE GENOMIC DNA]</scope>
</reference>
<dbReference type="InterPro" id="IPR011256">
    <property type="entry name" value="Reg_factor_effector_dom_sf"/>
</dbReference>
<dbReference type="InterPro" id="IPR029441">
    <property type="entry name" value="Cass2"/>
</dbReference>
<proteinExistence type="predicted"/>
<dbReference type="SMART" id="SM00871">
    <property type="entry name" value="AraC_E_bind"/>
    <property type="match status" value="1"/>
</dbReference>
<organism evidence="2 3">
    <name type="scientific">candidate division WOR-3 bacterium RBG_13_43_14</name>
    <dbReference type="NCBI Taxonomy" id="1802590"/>
    <lineage>
        <taxon>Bacteria</taxon>
        <taxon>Bacteria division WOR-3</taxon>
    </lineage>
</organism>
<dbReference type="InterPro" id="IPR010499">
    <property type="entry name" value="AraC_E-bd"/>
</dbReference>
<comment type="caution">
    <text evidence="2">The sequence shown here is derived from an EMBL/GenBank/DDBJ whole genome shotgun (WGS) entry which is preliminary data.</text>
</comment>
<sequence length="191" mass="21934">MLKIINTMIIILIMSTGLAIAQGCVGCQKCVENVEIVEMGKMTVVGLNTFASSDHNLFPQLWKRFMERCSEIKGIAKEKVMLGVSYAMQPMSEENKYTFFHLVGFIVNDTKNIPEGMTYKTIPKHKYARFQHKGKLDGLAKTYGCIYGEWLPTAPYEYDNEACELEWYDERFIPDSDESVMEIYLPIKDKL</sequence>
<dbReference type="AlphaFoldDB" id="A0A1F4U220"/>
<dbReference type="PANTHER" id="PTHR36444:SF2">
    <property type="entry name" value="TRANSCRIPTIONAL REGULATOR PROTEIN YOBU-RELATED"/>
    <property type="match status" value="1"/>
</dbReference>
<gene>
    <name evidence="2" type="ORF">A2Y85_06550</name>
</gene>
<dbReference type="EMBL" id="MEUM01000156">
    <property type="protein sequence ID" value="OGC39004.1"/>
    <property type="molecule type" value="Genomic_DNA"/>
</dbReference>
<dbReference type="PROSITE" id="PS51257">
    <property type="entry name" value="PROKAR_LIPOPROTEIN"/>
    <property type="match status" value="1"/>
</dbReference>
<protein>
    <recommendedName>
        <fullName evidence="1">AraC effector-binding domain-containing protein</fullName>
    </recommendedName>
</protein>
<dbReference type="Pfam" id="PF14526">
    <property type="entry name" value="Cass2"/>
    <property type="match status" value="1"/>
</dbReference>
<evidence type="ECO:0000259" key="1">
    <source>
        <dbReference type="SMART" id="SM00871"/>
    </source>
</evidence>
<feature type="domain" description="AraC effector-binding" evidence="1">
    <location>
        <begin position="32"/>
        <end position="188"/>
    </location>
</feature>
<evidence type="ECO:0000313" key="2">
    <source>
        <dbReference type="EMBL" id="OGC39004.1"/>
    </source>
</evidence>
<dbReference type="SUPFAM" id="SSF55136">
    <property type="entry name" value="Probable bacterial effector-binding domain"/>
    <property type="match status" value="1"/>
</dbReference>
<dbReference type="Proteomes" id="UP000177025">
    <property type="component" value="Unassembled WGS sequence"/>
</dbReference>
<dbReference type="PANTHER" id="PTHR36444">
    <property type="entry name" value="TRANSCRIPTIONAL REGULATOR PROTEIN YOBU-RELATED"/>
    <property type="match status" value="1"/>
</dbReference>
<accession>A0A1F4U220</accession>
<evidence type="ECO:0000313" key="3">
    <source>
        <dbReference type="Proteomes" id="UP000177025"/>
    </source>
</evidence>
<dbReference type="InterPro" id="IPR053182">
    <property type="entry name" value="YobU-like_regulator"/>
</dbReference>